<accession>A0A1Z4N320</accession>
<dbReference type="Proteomes" id="UP000218785">
    <property type="component" value="Chromosome"/>
</dbReference>
<dbReference type="HAMAP" id="MF_01235">
    <property type="entry name" value="ManNAc6P_epimer"/>
    <property type="match status" value="1"/>
</dbReference>
<dbReference type="Pfam" id="PF04131">
    <property type="entry name" value="NanE"/>
    <property type="match status" value="1"/>
</dbReference>
<evidence type="ECO:0000256" key="7">
    <source>
        <dbReference type="HAMAP-Rule" id="MF_01235"/>
    </source>
</evidence>
<dbReference type="SUPFAM" id="SSF51366">
    <property type="entry name" value="Ribulose-phoshate binding barrel"/>
    <property type="match status" value="1"/>
</dbReference>
<proteinExistence type="inferred from homology"/>
<dbReference type="InterPro" id="IPR011060">
    <property type="entry name" value="RibuloseP-bd_barrel"/>
</dbReference>
<comment type="function">
    <text evidence="2 7">Converts N-acetylmannosamine-6-phosphate (ManNAc-6-P) to N-acetylglucosamine-6-phosphate (GlcNAc-6-P).</text>
</comment>
<evidence type="ECO:0000256" key="2">
    <source>
        <dbReference type="ARBA" id="ARBA00002147"/>
    </source>
</evidence>
<dbReference type="AlphaFoldDB" id="A0A1Z4N320"/>
<dbReference type="InterPro" id="IPR013785">
    <property type="entry name" value="Aldolase_TIM"/>
</dbReference>
<dbReference type="EMBL" id="AP018248">
    <property type="protein sequence ID" value="BAZ00124.1"/>
    <property type="molecule type" value="Genomic_DNA"/>
</dbReference>
<evidence type="ECO:0000256" key="6">
    <source>
        <dbReference type="ARBA" id="ARBA00023277"/>
    </source>
</evidence>
<reference evidence="8 9" key="1">
    <citation type="submission" date="2017-06" db="EMBL/GenBank/DDBJ databases">
        <title>Genome sequencing of cyanobaciteial culture collection at National Institute for Environmental Studies (NIES).</title>
        <authorList>
            <person name="Hirose Y."/>
            <person name="Shimura Y."/>
            <person name="Fujisawa T."/>
            <person name="Nakamura Y."/>
            <person name="Kawachi M."/>
        </authorList>
    </citation>
    <scope>NUCLEOTIDE SEQUENCE [LARGE SCALE GENOMIC DNA]</scope>
    <source>
        <strain evidence="8 9">NIES-37</strain>
    </source>
</reference>
<sequence length="227" mass="23676">MPHAPCPKGLIVSCQAPVDSPLHQPLVIAAMAQAAVNNGAVGVRIDTPSHIQAVRACVDVPIIGLWKQVIAGYDVYITPQFHHAVAVAAAGADIIAIDATMRSRPGDEQLATIIAKIHQELNKPVMADVDTIEAAKAAVNAGADIVGTTLFGYTAATKDFTPPGWQLLSQMVEQLNIPVICEGGIASPQMARQALALGADAVVVGTAITGIDIQVRAYKSMMSSEEL</sequence>
<dbReference type="RefSeq" id="WP_096578780.1">
    <property type="nucleotide sequence ID" value="NZ_CAWNJS010000001.1"/>
</dbReference>
<dbReference type="GO" id="GO:0047465">
    <property type="term" value="F:N-acylglucosamine-6-phosphate 2-epimerase activity"/>
    <property type="evidence" value="ECO:0007669"/>
    <property type="project" value="UniProtKB-EC"/>
</dbReference>
<keyword evidence="6 7" id="KW-0119">Carbohydrate metabolism</keyword>
<dbReference type="Gene3D" id="3.20.20.70">
    <property type="entry name" value="Aldolase class I"/>
    <property type="match status" value="1"/>
</dbReference>
<dbReference type="GO" id="GO:0005975">
    <property type="term" value="P:carbohydrate metabolic process"/>
    <property type="evidence" value="ECO:0007669"/>
    <property type="project" value="UniProtKB-UniRule"/>
</dbReference>
<dbReference type="EC" id="5.1.3.9" evidence="7"/>
<comment type="catalytic activity">
    <reaction evidence="1 7">
        <text>an N-acyl-D-glucosamine 6-phosphate = an N-acyl-D-mannosamine 6-phosphate</text>
        <dbReference type="Rhea" id="RHEA:23932"/>
        <dbReference type="ChEBI" id="CHEBI:57599"/>
        <dbReference type="ChEBI" id="CHEBI:57666"/>
        <dbReference type="EC" id="5.1.3.9"/>
    </reaction>
</comment>
<comment type="similarity">
    <text evidence="4 7">Belongs to the NanE family.</text>
</comment>
<dbReference type="InterPro" id="IPR007260">
    <property type="entry name" value="NanE"/>
</dbReference>
<dbReference type="NCBIfam" id="NF002231">
    <property type="entry name" value="PRK01130.1"/>
    <property type="match status" value="1"/>
</dbReference>
<name>A0A1Z4N320_9CYAN</name>
<dbReference type="PANTHER" id="PTHR36204">
    <property type="entry name" value="N-ACETYLMANNOSAMINE-6-PHOSPHATE 2-EPIMERASE-RELATED"/>
    <property type="match status" value="1"/>
</dbReference>
<keyword evidence="9" id="KW-1185">Reference proteome</keyword>
<evidence type="ECO:0000256" key="1">
    <source>
        <dbReference type="ARBA" id="ARBA00000056"/>
    </source>
</evidence>
<evidence type="ECO:0000256" key="3">
    <source>
        <dbReference type="ARBA" id="ARBA00005081"/>
    </source>
</evidence>
<dbReference type="CDD" id="cd04729">
    <property type="entry name" value="NanE"/>
    <property type="match status" value="1"/>
</dbReference>
<evidence type="ECO:0000313" key="8">
    <source>
        <dbReference type="EMBL" id="BAZ00124.1"/>
    </source>
</evidence>
<dbReference type="UniPathway" id="UPA00629">
    <property type="reaction ID" value="UER00682"/>
</dbReference>
<dbReference type="GO" id="GO:0005829">
    <property type="term" value="C:cytosol"/>
    <property type="evidence" value="ECO:0007669"/>
    <property type="project" value="TreeGrafter"/>
</dbReference>
<keyword evidence="5 7" id="KW-0413">Isomerase</keyword>
<evidence type="ECO:0000256" key="5">
    <source>
        <dbReference type="ARBA" id="ARBA00023235"/>
    </source>
</evidence>
<comment type="pathway">
    <text evidence="3 7">Amino-sugar metabolism; N-acetylneuraminate degradation; D-fructose 6-phosphate from N-acetylneuraminate: step 3/5.</text>
</comment>
<evidence type="ECO:0000256" key="4">
    <source>
        <dbReference type="ARBA" id="ARBA00007439"/>
    </source>
</evidence>
<evidence type="ECO:0000313" key="9">
    <source>
        <dbReference type="Proteomes" id="UP000218785"/>
    </source>
</evidence>
<dbReference type="GO" id="GO:0019262">
    <property type="term" value="P:N-acetylneuraminate catabolic process"/>
    <property type="evidence" value="ECO:0007669"/>
    <property type="project" value="UniProtKB-UniRule"/>
</dbReference>
<protein>
    <recommendedName>
        <fullName evidence="7">Putative N-acetylmannosamine-6-phosphate 2-epimerase</fullName>
        <ecNumber evidence="7">5.1.3.9</ecNumber>
    </recommendedName>
    <alternativeName>
        <fullName evidence="7">ManNAc-6-P epimerase</fullName>
    </alternativeName>
</protein>
<gene>
    <name evidence="7" type="primary">nanE</name>
    <name evidence="8" type="ORF">NIES37_41070</name>
</gene>
<dbReference type="PANTHER" id="PTHR36204:SF1">
    <property type="entry name" value="N-ACETYLMANNOSAMINE-6-PHOSPHATE 2-EPIMERASE-RELATED"/>
    <property type="match status" value="1"/>
</dbReference>
<dbReference type="KEGG" id="ttq:NIES37_41070"/>
<dbReference type="GO" id="GO:0006053">
    <property type="term" value="P:N-acetylmannosamine catabolic process"/>
    <property type="evidence" value="ECO:0007669"/>
    <property type="project" value="TreeGrafter"/>
</dbReference>
<organism evidence="8 9">
    <name type="scientific">Tolypothrix tenuis PCC 7101</name>
    <dbReference type="NCBI Taxonomy" id="231146"/>
    <lineage>
        <taxon>Bacteria</taxon>
        <taxon>Bacillati</taxon>
        <taxon>Cyanobacteriota</taxon>
        <taxon>Cyanophyceae</taxon>
        <taxon>Nostocales</taxon>
        <taxon>Tolypothrichaceae</taxon>
        <taxon>Tolypothrix</taxon>
    </lineage>
</organism>